<accession>A0A284QWI0</accession>
<protein>
    <submittedName>
        <fullName evidence="2">Uncharacterized protein</fullName>
    </submittedName>
</protein>
<reference evidence="3" key="1">
    <citation type="journal article" date="2017" name="Nat. Ecol. Evol.">
        <title>Genome expansion and lineage-specific genetic innovations in the forest pathogenic fungi Armillaria.</title>
        <authorList>
            <person name="Sipos G."/>
            <person name="Prasanna A.N."/>
            <person name="Walter M.C."/>
            <person name="O'Connor E."/>
            <person name="Balint B."/>
            <person name="Krizsan K."/>
            <person name="Kiss B."/>
            <person name="Hess J."/>
            <person name="Varga T."/>
            <person name="Slot J."/>
            <person name="Riley R."/>
            <person name="Boka B."/>
            <person name="Rigling D."/>
            <person name="Barry K."/>
            <person name="Lee J."/>
            <person name="Mihaltcheva S."/>
            <person name="LaButti K."/>
            <person name="Lipzen A."/>
            <person name="Waldron R."/>
            <person name="Moloney N.M."/>
            <person name="Sperisen C."/>
            <person name="Kredics L."/>
            <person name="Vagvoelgyi C."/>
            <person name="Patrignani A."/>
            <person name="Fitzpatrick D."/>
            <person name="Nagy I."/>
            <person name="Doyle S."/>
            <person name="Anderson J.B."/>
            <person name="Grigoriev I.V."/>
            <person name="Gueldener U."/>
            <person name="Muensterkoetter M."/>
            <person name="Nagy L.G."/>
        </authorList>
    </citation>
    <scope>NUCLEOTIDE SEQUENCE [LARGE SCALE GENOMIC DNA]</scope>
    <source>
        <strain evidence="3">C18/9</strain>
    </source>
</reference>
<keyword evidence="3" id="KW-1185">Reference proteome</keyword>
<name>A0A284QWI0_ARMOS</name>
<evidence type="ECO:0000313" key="2">
    <source>
        <dbReference type="EMBL" id="SJL00828.1"/>
    </source>
</evidence>
<feature type="region of interest" description="Disordered" evidence="1">
    <location>
        <begin position="1"/>
        <end position="22"/>
    </location>
</feature>
<dbReference type="AlphaFoldDB" id="A0A284QWI0"/>
<evidence type="ECO:0000256" key="1">
    <source>
        <dbReference type="SAM" id="MobiDB-lite"/>
    </source>
</evidence>
<dbReference type="EMBL" id="FUEG01000002">
    <property type="protein sequence ID" value="SJL00828.1"/>
    <property type="molecule type" value="Genomic_DNA"/>
</dbReference>
<gene>
    <name evidence="2" type="ORF">ARMOST_04142</name>
</gene>
<organism evidence="2 3">
    <name type="scientific">Armillaria ostoyae</name>
    <name type="common">Armillaria root rot fungus</name>
    <dbReference type="NCBI Taxonomy" id="47428"/>
    <lineage>
        <taxon>Eukaryota</taxon>
        <taxon>Fungi</taxon>
        <taxon>Dikarya</taxon>
        <taxon>Basidiomycota</taxon>
        <taxon>Agaricomycotina</taxon>
        <taxon>Agaricomycetes</taxon>
        <taxon>Agaricomycetidae</taxon>
        <taxon>Agaricales</taxon>
        <taxon>Marasmiineae</taxon>
        <taxon>Physalacriaceae</taxon>
        <taxon>Armillaria</taxon>
    </lineage>
</organism>
<sequence length="108" mass="11865">MLDTQMDPLRSPQSPYDQAFGLSTVGSGIDATKLREKGIDTPYADIKPQRAPSQANTLRDADATIPLFKGSPTYGSRPSIASANTWDSDEQALFLSYQIKMLIWLKGE</sequence>
<dbReference type="Proteomes" id="UP000219338">
    <property type="component" value="Unassembled WGS sequence"/>
</dbReference>
<evidence type="ECO:0000313" key="3">
    <source>
        <dbReference type="Proteomes" id="UP000219338"/>
    </source>
</evidence>
<proteinExistence type="predicted"/>